<keyword evidence="3" id="KW-1185">Reference proteome</keyword>
<feature type="transmembrane region" description="Helical" evidence="1">
    <location>
        <begin position="12"/>
        <end position="33"/>
    </location>
</feature>
<dbReference type="KEGG" id="slom:PXH66_19285"/>
<evidence type="ECO:0000256" key="1">
    <source>
        <dbReference type="SAM" id="Phobius"/>
    </source>
</evidence>
<protein>
    <submittedName>
        <fullName evidence="2">DUF2721 domain-containing protein</fullName>
    </submittedName>
</protein>
<dbReference type="Proteomes" id="UP001218638">
    <property type="component" value="Chromosome"/>
</dbReference>
<dbReference type="Pfam" id="PF11026">
    <property type="entry name" value="DUF2721"/>
    <property type="match status" value="1"/>
</dbReference>
<dbReference type="AlphaFoldDB" id="A0AAF0CPF6"/>
<dbReference type="EMBL" id="CP119075">
    <property type="protein sequence ID" value="WED64489.1"/>
    <property type="molecule type" value="Genomic_DNA"/>
</dbReference>
<reference evidence="2" key="1">
    <citation type="submission" date="2023-03" db="EMBL/GenBank/DDBJ databases">
        <title>Lomoglobus Profundus gen. nov., sp. nov., a novel member of the phylum Verrucomicrobia, isolated from deep-marine sediment of South China Sea.</title>
        <authorList>
            <person name="Ahmad T."/>
            <person name="Ishaq S.E."/>
            <person name="Wang F."/>
        </authorList>
    </citation>
    <scope>NUCLEOTIDE SEQUENCE</scope>
    <source>
        <strain evidence="2">LMO-M01</strain>
    </source>
</reference>
<dbReference type="InterPro" id="IPR021279">
    <property type="entry name" value="DUF2721"/>
</dbReference>
<keyword evidence="1" id="KW-0812">Transmembrane</keyword>
<dbReference type="RefSeq" id="WP_330930878.1">
    <property type="nucleotide sequence ID" value="NZ_CP119075.1"/>
</dbReference>
<gene>
    <name evidence="2" type="ORF">PXH66_19285</name>
</gene>
<evidence type="ECO:0000313" key="2">
    <source>
        <dbReference type="EMBL" id="WED64489.1"/>
    </source>
</evidence>
<feature type="transmembrane region" description="Helical" evidence="1">
    <location>
        <begin position="110"/>
        <end position="131"/>
    </location>
</feature>
<organism evidence="2 3">
    <name type="scientific">Synoicihabitans lomoniglobus</name>
    <dbReference type="NCBI Taxonomy" id="2909285"/>
    <lineage>
        <taxon>Bacteria</taxon>
        <taxon>Pseudomonadati</taxon>
        <taxon>Verrucomicrobiota</taxon>
        <taxon>Opitutia</taxon>
        <taxon>Opitutales</taxon>
        <taxon>Opitutaceae</taxon>
        <taxon>Synoicihabitans</taxon>
    </lineage>
</organism>
<name>A0AAF0CPF6_9BACT</name>
<proteinExistence type="predicted"/>
<evidence type="ECO:0000313" key="3">
    <source>
        <dbReference type="Proteomes" id="UP001218638"/>
    </source>
</evidence>
<keyword evidence="1" id="KW-1133">Transmembrane helix</keyword>
<keyword evidence="1" id="KW-0472">Membrane</keyword>
<sequence length="148" mass="16018">MNPLTLHELLPVLQLAIGPVILISGVGLLMLTVTNRFGRVVDRSRVLARELAGNPPPPEADRIRAQLQVFDRRAAFLRASCMLLAVTILSAALLILMLFVASLAGFEQGIAIVLVFAVGQLALIGSVIMFIRDINLSLAALRLETQPR</sequence>
<accession>A0AAF0CPF6</accession>
<feature type="transmembrane region" description="Helical" evidence="1">
    <location>
        <begin position="82"/>
        <end position="104"/>
    </location>
</feature>